<keyword evidence="7 14" id="KW-0812">Transmembrane</keyword>
<evidence type="ECO:0000256" key="14">
    <source>
        <dbReference type="RuleBase" id="RU367023"/>
    </source>
</evidence>
<evidence type="ECO:0000256" key="12">
    <source>
        <dbReference type="ARBA" id="ARBA00023136"/>
    </source>
</evidence>
<comment type="similarity">
    <text evidence="4 14">Belongs to the diacylglycerol acyltransferase family.</text>
</comment>
<dbReference type="GO" id="GO:0004144">
    <property type="term" value="F:diacylglycerol O-acyltransferase activity"/>
    <property type="evidence" value="ECO:0007669"/>
    <property type="project" value="TreeGrafter"/>
</dbReference>
<dbReference type="InterPro" id="IPR007130">
    <property type="entry name" value="DAGAT"/>
</dbReference>
<reference evidence="16" key="1">
    <citation type="journal article" date="2023" name="Commun. Biol.">
        <title>Genome analysis of Parmales, the sister group of diatoms, reveals the evolutionary specialization of diatoms from phago-mixotrophs to photoautotrophs.</title>
        <authorList>
            <person name="Ban H."/>
            <person name="Sato S."/>
            <person name="Yoshikawa S."/>
            <person name="Yamada K."/>
            <person name="Nakamura Y."/>
            <person name="Ichinomiya M."/>
            <person name="Sato N."/>
            <person name="Blanc-Mathieu R."/>
            <person name="Endo H."/>
            <person name="Kuwata A."/>
            <person name="Ogata H."/>
        </authorList>
    </citation>
    <scope>NUCLEOTIDE SEQUENCE [LARGE SCALE GENOMIC DNA]</scope>
    <source>
        <strain evidence="16">NIES 3701</strain>
    </source>
</reference>
<evidence type="ECO:0000256" key="9">
    <source>
        <dbReference type="ARBA" id="ARBA00022824"/>
    </source>
</evidence>
<evidence type="ECO:0000256" key="10">
    <source>
        <dbReference type="ARBA" id="ARBA00022989"/>
    </source>
</evidence>
<sequence>MPPLGPTLANIIAVLSWIAPIFLLPGSLIMIAYPHGFMAIAGGLLMGAILAGGPKNLMFRSSCFAVLAAVTATAPAAIESYNVSLIGLVGLFIMLAMITEVPGRRKQWSRFPWFRRLLTEEGLDGRSYYKRAELRGNLKGVKPGRVLYAVHPHGVLTAGWTWNMFFNGDFHERCGRVGFLLDEGLRLKSPTFRMMCDWVATDEQWAGPATKRVMLESMAEGKSSLALLPGGFQEATLCEKGKDRVYIKNRAGFVKYCLMHGYSIVPVYTFGESNTYSCFSWLLKPRLALAKRNVPAAAMWGVSWCPFLPRPAELLTYIGDEIKLPKIADPAKDDIKKYHGLYMKALQALFDKHKADAGRPDAKLEIY</sequence>
<evidence type="ECO:0000256" key="2">
    <source>
        <dbReference type="ARBA" id="ARBA00004771"/>
    </source>
</evidence>
<evidence type="ECO:0000256" key="3">
    <source>
        <dbReference type="ARBA" id="ARBA00005189"/>
    </source>
</evidence>
<keyword evidence="10 14" id="KW-1133">Transmembrane helix</keyword>
<keyword evidence="12 14" id="KW-0472">Membrane</keyword>
<feature type="transmembrane region" description="Helical" evidence="14">
    <location>
        <begin position="31"/>
        <end position="50"/>
    </location>
</feature>
<gene>
    <name evidence="15" type="ORF">TrST_g4333</name>
</gene>
<evidence type="ECO:0000256" key="4">
    <source>
        <dbReference type="ARBA" id="ARBA00005420"/>
    </source>
</evidence>
<evidence type="ECO:0000256" key="6">
    <source>
        <dbReference type="ARBA" id="ARBA00022679"/>
    </source>
</evidence>
<comment type="caution">
    <text evidence="15">The sequence shown here is derived from an EMBL/GenBank/DDBJ whole genome shotgun (WGS) entry which is preliminary data.</text>
</comment>
<evidence type="ECO:0000313" key="15">
    <source>
        <dbReference type="EMBL" id="GMH83291.1"/>
    </source>
</evidence>
<evidence type="ECO:0000313" key="16">
    <source>
        <dbReference type="Proteomes" id="UP001165085"/>
    </source>
</evidence>
<dbReference type="OrthoDB" id="264532at2759"/>
<dbReference type="EC" id="2.3.1.-" evidence="14"/>
<dbReference type="Proteomes" id="UP001165085">
    <property type="component" value="Unassembled WGS sequence"/>
</dbReference>
<organism evidence="15 16">
    <name type="scientific">Triparma strigata</name>
    <dbReference type="NCBI Taxonomy" id="1606541"/>
    <lineage>
        <taxon>Eukaryota</taxon>
        <taxon>Sar</taxon>
        <taxon>Stramenopiles</taxon>
        <taxon>Ochrophyta</taxon>
        <taxon>Bolidophyceae</taxon>
        <taxon>Parmales</taxon>
        <taxon>Triparmaceae</taxon>
        <taxon>Triparma</taxon>
    </lineage>
</organism>
<dbReference type="PANTHER" id="PTHR12317:SF0">
    <property type="entry name" value="ACYLTRANSFERASE"/>
    <property type="match status" value="1"/>
</dbReference>
<evidence type="ECO:0000256" key="5">
    <source>
        <dbReference type="ARBA" id="ARBA00022516"/>
    </source>
</evidence>
<evidence type="ECO:0000256" key="11">
    <source>
        <dbReference type="ARBA" id="ARBA00023098"/>
    </source>
</evidence>
<dbReference type="GO" id="GO:0019432">
    <property type="term" value="P:triglyceride biosynthetic process"/>
    <property type="evidence" value="ECO:0007669"/>
    <property type="project" value="TreeGrafter"/>
</dbReference>
<comment type="pathway">
    <text evidence="3">Lipid metabolism.</text>
</comment>
<keyword evidence="5" id="KW-0444">Lipid biosynthesis</keyword>
<feature type="transmembrane region" description="Helical" evidence="14">
    <location>
        <begin position="84"/>
        <end position="101"/>
    </location>
</feature>
<protein>
    <recommendedName>
        <fullName evidence="14">Acyltransferase</fullName>
        <ecNumber evidence="14">2.3.1.-</ecNumber>
    </recommendedName>
</protein>
<dbReference type="Pfam" id="PF03982">
    <property type="entry name" value="DAGAT"/>
    <property type="match status" value="1"/>
</dbReference>
<name>A0A9W7B3H7_9STRA</name>
<dbReference type="PANTHER" id="PTHR12317">
    <property type="entry name" value="DIACYLGLYCEROL O-ACYLTRANSFERASE"/>
    <property type="match status" value="1"/>
</dbReference>
<dbReference type="AlphaFoldDB" id="A0A9W7B3H7"/>
<keyword evidence="11" id="KW-0443">Lipid metabolism</keyword>
<keyword evidence="6 14" id="KW-0808">Transferase</keyword>
<evidence type="ECO:0000256" key="13">
    <source>
        <dbReference type="ARBA" id="ARBA00023315"/>
    </source>
</evidence>
<dbReference type="GO" id="GO:0006071">
    <property type="term" value="P:glycerol metabolic process"/>
    <property type="evidence" value="ECO:0007669"/>
    <property type="project" value="UniProtKB-KW"/>
</dbReference>
<keyword evidence="13" id="KW-0012">Acyltransferase</keyword>
<comment type="pathway">
    <text evidence="2">Glycerolipid metabolism; triacylglycerol biosynthesis.</text>
</comment>
<evidence type="ECO:0000256" key="1">
    <source>
        <dbReference type="ARBA" id="ARBA00004477"/>
    </source>
</evidence>
<evidence type="ECO:0000256" key="7">
    <source>
        <dbReference type="ARBA" id="ARBA00022692"/>
    </source>
</evidence>
<keyword evidence="16" id="KW-1185">Reference proteome</keyword>
<dbReference type="GO" id="GO:0005789">
    <property type="term" value="C:endoplasmic reticulum membrane"/>
    <property type="evidence" value="ECO:0007669"/>
    <property type="project" value="UniProtKB-SubCell"/>
</dbReference>
<keyword evidence="9 14" id="KW-0256">Endoplasmic reticulum</keyword>
<proteinExistence type="inferred from homology"/>
<feature type="transmembrane region" description="Helical" evidence="14">
    <location>
        <begin position="7"/>
        <end position="25"/>
    </location>
</feature>
<accession>A0A9W7B3H7</accession>
<comment type="subcellular location">
    <subcellularLocation>
        <location evidence="1 14">Endoplasmic reticulum membrane</location>
        <topology evidence="1 14">Multi-pass membrane protein</topology>
    </subcellularLocation>
</comment>
<keyword evidence="8" id="KW-0319">Glycerol metabolism</keyword>
<dbReference type="EMBL" id="BRXY01000280">
    <property type="protein sequence ID" value="GMH83291.1"/>
    <property type="molecule type" value="Genomic_DNA"/>
</dbReference>
<evidence type="ECO:0000256" key="8">
    <source>
        <dbReference type="ARBA" id="ARBA00022798"/>
    </source>
</evidence>